<protein>
    <submittedName>
        <fullName evidence="2">Superinfection immunity protein</fullName>
    </submittedName>
</protein>
<dbReference type="AlphaFoldDB" id="A0A974NSZ6"/>
<gene>
    <name evidence="2" type="ORF">H5J25_12695</name>
</gene>
<dbReference type="RefSeq" id="WP_202091546.1">
    <property type="nucleotide sequence ID" value="NZ_CP061035.1"/>
</dbReference>
<feature type="transmembrane region" description="Helical" evidence="1">
    <location>
        <begin position="36"/>
        <end position="59"/>
    </location>
</feature>
<keyword evidence="1" id="KW-1133">Transmembrane helix</keyword>
<keyword evidence="1" id="KW-0812">Transmembrane</keyword>
<dbReference type="InterPro" id="IPR016410">
    <property type="entry name" value="Phage_imm"/>
</dbReference>
<keyword evidence="3" id="KW-1185">Reference proteome</keyword>
<sequence>MPYKALAIVALVVFVLAIVGLPAAVAMIRNHPERRLIYKLTPLTALSFILWGVLLAWAITGIRDDAVMSRLFARARRSRYLPTMIGGLVLVGMVGTALTL</sequence>
<dbReference type="KEGG" id="sari:H5J25_12695"/>
<dbReference type="EMBL" id="CP061035">
    <property type="protein sequence ID" value="QQV76341.1"/>
    <property type="molecule type" value="Genomic_DNA"/>
</dbReference>
<keyword evidence="1" id="KW-0472">Membrane</keyword>
<reference evidence="3" key="1">
    <citation type="submission" date="2020-09" db="EMBL/GenBank/DDBJ databases">
        <title>Sphingomonas sp., a new species isolated from pork steak.</title>
        <authorList>
            <person name="Heidler von Heilborn D."/>
        </authorList>
    </citation>
    <scope>NUCLEOTIDE SEQUENCE [LARGE SCALE GENOMIC DNA]</scope>
</reference>
<evidence type="ECO:0000313" key="3">
    <source>
        <dbReference type="Proteomes" id="UP000595894"/>
    </source>
</evidence>
<accession>A0A974NSZ6</accession>
<proteinExistence type="predicted"/>
<organism evidence="2 3">
    <name type="scientific">Sphingomonas aliaeris</name>
    <dbReference type="NCBI Taxonomy" id="2759526"/>
    <lineage>
        <taxon>Bacteria</taxon>
        <taxon>Pseudomonadati</taxon>
        <taxon>Pseudomonadota</taxon>
        <taxon>Alphaproteobacteria</taxon>
        <taxon>Sphingomonadales</taxon>
        <taxon>Sphingomonadaceae</taxon>
        <taxon>Sphingomonas</taxon>
    </lineage>
</organism>
<evidence type="ECO:0000313" key="2">
    <source>
        <dbReference type="EMBL" id="QQV76341.1"/>
    </source>
</evidence>
<evidence type="ECO:0000256" key="1">
    <source>
        <dbReference type="SAM" id="Phobius"/>
    </source>
</evidence>
<name>A0A974NSZ6_9SPHN</name>
<dbReference type="Proteomes" id="UP000595894">
    <property type="component" value="Chromosome"/>
</dbReference>
<feature type="transmembrane region" description="Helical" evidence="1">
    <location>
        <begin position="80"/>
        <end position="98"/>
    </location>
</feature>
<dbReference type="Pfam" id="PF14373">
    <property type="entry name" value="Imm_superinfect"/>
    <property type="match status" value="1"/>
</dbReference>